<sequence>MKIVNYDRSVTYKVFINEVPYQKPRLQMYSLQTNTEQPVAIGDSKKESEVASFNKDIKQENMNLIEFGVCENNGRKRNNSITKPCPSLPSQFSKFKLNSSLGSTSSKNMHPFSRKLYQAPLRPGMPQFFPSESNEPSQNGGDSEITENEDSSIEFNGGKQCPFEEDTGESDGEGGGADGGGGGGNGETGAGNGNGGSVSGQGNGEAANANSNSNANSISNSNSNSNSQSSSQKVHTIKGKTKRMDELEINDWIFSASKAGFGFSRIVSWLHRMPKQKFEFIKITLENGKSLEITKKHYIYKCDNFDSNKSIQTFPKQYIEAESLQISDCLLYLNNRNQFQPTKIKKLERIFKDGIYAPLTDSGNIIVNGILA</sequence>
<accession>A0AC34G0B1</accession>
<name>A0AC34G0B1_9BILA</name>
<dbReference type="Proteomes" id="UP000887579">
    <property type="component" value="Unplaced"/>
</dbReference>
<reference evidence="2" key="1">
    <citation type="submission" date="2022-11" db="UniProtKB">
        <authorList>
            <consortium name="WormBaseParasite"/>
        </authorList>
    </citation>
    <scope>IDENTIFICATION</scope>
</reference>
<evidence type="ECO:0000313" key="2">
    <source>
        <dbReference type="WBParaSite" id="ES5_v2.g23227.t1"/>
    </source>
</evidence>
<evidence type="ECO:0000313" key="1">
    <source>
        <dbReference type="Proteomes" id="UP000887579"/>
    </source>
</evidence>
<proteinExistence type="predicted"/>
<organism evidence="1 2">
    <name type="scientific">Panagrolaimus sp. ES5</name>
    <dbReference type="NCBI Taxonomy" id="591445"/>
    <lineage>
        <taxon>Eukaryota</taxon>
        <taxon>Metazoa</taxon>
        <taxon>Ecdysozoa</taxon>
        <taxon>Nematoda</taxon>
        <taxon>Chromadorea</taxon>
        <taxon>Rhabditida</taxon>
        <taxon>Tylenchina</taxon>
        <taxon>Panagrolaimomorpha</taxon>
        <taxon>Panagrolaimoidea</taxon>
        <taxon>Panagrolaimidae</taxon>
        <taxon>Panagrolaimus</taxon>
    </lineage>
</organism>
<dbReference type="WBParaSite" id="ES5_v2.g23227.t1">
    <property type="protein sequence ID" value="ES5_v2.g23227.t1"/>
    <property type="gene ID" value="ES5_v2.g23227"/>
</dbReference>
<protein>
    <submittedName>
        <fullName evidence="2">Hint domain-containing protein</fullName>
    </submittedName>
</protein>